<organism evidence="1 2">
    <name type="scientific">Arthroderma otae (strain ATCC MYA-4605 / CBS 113480)</name>
    <name type="common">Microsporum canis</name>
    <dbReference type="NCBI Taxonomy" id="554155"/>
    <lineage>
        <taxon>Eukaryota</taxon>
        <taxon>Fungi</taxon>
        <taxon>Dikarya</taxon>
        <taxon>Ascomycota</taxon>
        <taxon>Pezizomycotina</taxon>
        <taxon>Eurotiomycetes</taxon>
        <taxon>Eurotiomycetidae</taxon>
        <taxon>Onygenales</taxon>
        <taxon>Arthrodermataceae</taxon>
        <taxon>Microsporum</taxon>
    </lineage>
</organism>
<dbReference type="AlphaFoldDB" id="C5FYM7"/>
<dbReference type="HOGENOM" id="CLU_1495828_0_0_1"/>
<proteinExistence type="predicted"/>
<protein>
    <submittedName>
        <fullName evidence="1">Uncharacterized protein</fullName>
    </submittedName>
</protein>
<dbReference type="RefSeq" id="XP_002843661.1">
    <property type="nucleotide sequence ID" value="XM_002843615.1"/>
</dbReference>
<dbReference type="OMA" id="VKAMHNC"/>
<accession>C5FYM7</accession>
<gene>
    <name evidence="1" type="ORF">MCYG_07444</name>
</gene>
<dbReference type="eggNOG" id="ENOG502T38D">
    <property type="taxonomic scope" value="Eukaryota"/>
</dbReference>
<sequence length="180" mass="20243">MAPACVLLLPFTLRRVSRTVITPTLFQFAELNGIHRACFSRDGTIIDSSARKILEVKDEKPISGYKGHWNLDKSSNNLTLLFKASKSSKFTAFQPLQSYVKAMHNCILQLCDQESFLCLFRIKVGIQLRFNGMITWKPCQRRISWSGLLPSKTSNKMQMSCHAACTPTKPTSRGIPTSSI</sequence>
<name>C5FYM7_ARTOC</name>
<evidence type="ECO:0000313" key="1">
    <source>
        <dbReference type="EMBL" id="EEQ34625.1"/>
    </source>
</evidence>
<evidence type="ECO:0000313" key="2">
    <source>
        <dbReference type="Proteomes" id="UP000002035"/>
    </source>
</evidence>
<dbReference type="EMBL" id="DS995707">
    <property type="protein sequence ID" value="EEQ34625.1"/>
    <property type="molecule type" value="Genomic_DNA"/>
</dbReference>
<dbReference type="VEuPathDB" id="FungiDB:MCYG_07444"/>
<dbReference type="Proteomes" id="UP000002035">
    <property type="component" value="Unassembled WGS sequence"/>
</dbReference>
<keyword evidence="2" id="KW-1185">Reference proteome</keyword>
<dbReference type="GeneID" id="9225748"/>
<reference evidence="2" key="1">
    <citation type="journal article" date="2012" name="MBio">
        <title>Comparative genome analysis of Trichophyton rubrum and related dermatophytes reveals candidate genes involved in infection.</title>
        <authorList>
            <person name="Martinez D.A."/>
            <person name="Oliver B.G."/>
            <person name="Graeser Y."/>
            <person name="Goldberg J.M."/>
            <person name="Li W."/>
            <person name="Martinez-Rossi N.M."/>
            <person name="Monod M."/>
            <person name="Shelest E."/>
            <person name="Barton R.C."/>
            <person name="Birch E."/>
            <person name="Brakhage A.A."/>
            <person name="Chen Z."/>
            <person name="Gurr S.J."/>
            <person name="Heiman D."/>
            <person name="Heitman J."/>
            <person name="Kosti I."/>
            <person name="Rossi A."/>
            <person name="Saif S."/>
            <person name="Samalova M."/>
            <person name="Saunders C.W."/>
            <person name="Shea T."/>
            <person name="Summerbell R.C."/>
            <person name="Xu J."/>
            <person name="Young S."/>
            <person name="Zeng Q."/>
            <person name="Birren B.W."/>
            <person name="Cuomo C.A."/>
            <person name="White T.C."/>
        </authorList>
    </citation>
    <scope>NUCLEOTIDE SEQUENCE [LARGE SCALE GENOMIC DNA]</scope>
    <source>
        <strain evidence="2">ATCC MYA-4605 / CBS 113480</strain>
    </source>
</reference>
<dbReference type="OrthoDB" id="4167595at2759"/>